<evidence type="ECO:0000313" key="2">
    <source>
        <dbReference type="Proteomes" id="UP000316008"/>
    </source>
</evidence>
<evidence type="ECO:0000313" key="1">
    <source>
        <dbReference type="EMBL" id="TSJ44858.1"/>
    </source>
</evidence>
<organism evidence="1 2">
    <name type="scientific">Fluviicola chungangensis</name>
    <dbReference type="NCBI Taxonomy" id="2597671"/>
    <lineage>
        <taxon>Bacteria</taxon>
        <taxon>Pseudomonadati</taxon>
        <taxon>Bacteroidota</taxon>
        <taxon>Flavobacteriia</taxon>
        <taxon>Flavobacteriales</taxon>
        <taxon>Crocinitomicaceae</taxon>
        <taxon>Fluviicola</taxon>
    </lineage>
</organism>
<dbReference type="AlphaFoldDB" id="A0A556MYF6"/>
<comment type="caution">
    <text evidence="1">The sequence shown here is derived from an EMBL/GenBank/DDBJ whole genome shotgun (WGS) entry which is preliminary data.</text>
</comment>
<reference evidence="1 2" key="1">
    <citation type="submission" date="2019-07" db="EMBL/GenBank/DDBJ databases">
        <authorList>
            <person name="Huq M.A."/>
        </authorList>
    </citation>
    <scope>NUCLEOTIDE SEQUENCE [LARGE SCALE GENOMIC DNA]</scope>
    <source>
        <strain evidence="1 2">MAH-3</strain>
    </source>
</reference>
<dbReference type="Proteomes" id="UP000316008">
    <property type="component" value="Unassembled WGS sequence"/>
</dbReference>
<gene>
    <name evidence="1" type="ORF">FO442_09680</name>
</gene>
<name>A0A556MYF6_9FLAO</name>
<dbReference type="OrthoDB" id="9553345at2"/>
<sequence length="294" mass="34134">MSGINSLSRFASFLPLALFIASCGLKYVPGPSLEDLARNRKEILEQQLAHDFAAVNKKYIGLTYGETVVIKPLSYQRLDSLFEVKYRMSKNGLPTKEIDPLIENQKMVLLSDTTEVLYMETHWFELVQDTTCEFIIAQCFLNNRNVLRKMDFIDEFQTGKSNQLWAEKYMKEDWLTRDLGFTPNDDLAFYSLMKNKEFNLQGEEKNRFLNNVFLVMHFVSENQSTAAQGIVLKLAARQMKMEIPNFKSTDYAFSFKKDVDPVTKETIYVVEAVSNADKNVLITRRYDMFYMPLD</sequence>
<proteinExistence type="predicted"/>
<dbReference type="RefSeq" id="WP_144332971.1">
    <property type="nucleotide sequence ID" value="NZ_VLPL01000004.1"/>
</dbReference>
<protein>
    <submittedName>
        <fullName evidence="1">Uncharacterized protein</fullName>
    </submittedName>
</protein>
<dbReference type="EMBL" id="VLPL01000004">
    <property type="protein sequence ID" value="TSJ44858.1"/>
    <property type="molecule type" value="Genomic_DNA"/>
</dbReference>
<keyword evidence="2" id="KW-1185">Reference proteome</keyword>
<accession>A0A556MYF6</accession>